<dbReference type="PANTHER" id="PTHR33217:SF9">
    <property type="entry name" value="MUTATOR FAMILY TRANSPOSASE"/>
    <property type="match status" value="1"/>
</dbReference>
<evidence type="ECO:0000256" key="5">
    <source>
        <dbReference type="ARBA" id="ARBA00023172"/>
    </source>
</evidence>
<proteinExistence type="inferred from homology"/>
<evidence type="ECO:0000313" key="8">
    <source>
        <dbReference type="Proteomes" id="UP000219020"/>
    </source>
</evidence>
<dbReference type="Pfam" id="PF00872">
    <property type="entry name" value="Transposase_mut"/>
    <property type="match status" value="1"/>
</dbReference>
<dbReference type="EMBL" id="NBYY01000011">
    <property type="protein sequence ID" value="PCS23110.1"/>
    <property type="molecule type" value="Genomic_DNA"/>
</dbReference>
<keyword evidence="4 6" id="KW-0238">DNA-binding</keyword>
<comment type="function">
    <text evidence="1 6">Required for the transposition of the insertion element.</text>
</comment>
<organism evidence="7 8">
    <name type="scientific">Candidatus Enterovibrio escicola</name>
    <dbReference type="NCBI Taxonomy" id="1927127"/>
    <lineage>
        <taxon>Bacteria</taxon>
        <taxon>Pseudomonadati</taxon>
        <taxon>Pseudomonadota</taxon>
        <taxon>Gammaproteobacteria</taxon>
        <taxon>Vibrionales</taxon>
        <taxon>Vibrionaceae</taxon>
        <taxon>Enterovibrio</taxon>
    </lineage>
</organism>
<evidence type="ECO:0000256" key="4">
    <source>
        <dbReference type="ARBA" id="ARBA00023125"/>
    </source>
</evidence>
<name>A0A2A5T4S0_9GAMM</name>
<protein>
    <recommendedName>
        <fullName evidence="6">Mutator family transposase</fullName>
    </recommendedName>
</protein>
<dbReference type="Proteomes" id="UP000219020">
    <property type="component" value="Unassembled WGS sequence"/>
</dbReference>
<keyword evidence="3 6" id="KW-0815">Transposition</keyword>
<dbReference type="GO" id="GO:0004803">
    <property type="term" value="F:transposase activity"/>
    <property type="evidence" value="ECO:0007669"/>
    <property type="project" value="UniProtKB-UniRule"/>
</dbReference>
<reference evidence="8" key="1">
    <citation type="submission" date="2017-04" db="EMBL/GenBank/DDBJ databases">
        <title>Genome evolution of the luminous symbionts of deep sea anglerfish.</title>
        <authorList>
            <person name="Hendry T.A."/>
        </authorList>
    </citation>
    <scope>NUCLEOTIDE SEQUENCE [LARGE SCALE GENOMIC DNA]</scope>
</reference>
<accession>A0A2A5T4S0</accession>
<evidence type="ECO:0000256" key="1">
    <source>
        <dbReference type="ARBA" id="ARBA00002190"/>
    </source>
</evidence>
<dbReference type="GO" id="GO:0006313">
    <property type="term" value="P:DNA transposition"/>
    <property type="evidence" value="ECO:0007669"/>
    <property type="project" value="UniProtKB-UniRule"/>
</dbReference>
<comment type="caution">
    <text evidence="7">The sequence shown here is derived from an EMBL/GenBank/DDBJ whole genome shotgun (WGS) entry which is preliminary data.</text>
</comment>
<dbReference type="GO" id="GO:0003677">
    <property type="term" value="F:DNA binding"/>
    <property type="evidence" value="ECO:0007669"/>
    <property type="project" value="UniProtKB-UniRule"/>
</dbReference>
<evidence type="ECO:0000256" key="3">
    <source>
        <dbReference type="ARBA" id="ARBA00022578"/>
    </source>
</evidence>
<keyword evidence="5 6" id="KW-0233">DNA recombination</keyword>
<dbReference type="AlphaFoldDB" id="A0A2A5T4S0"/>
<evidence type="ECO:0000256" key="6">
    <source>
        <dbReference type="RuleBase" id="RU365089"/>
    </source>
</evidence>
<keyword evidence="8" id="KW-1185">Reference proteome</keyword>
<comment type="similarity">
    <text evidence="2 6">Belongs to the transposase mutator family.</text>
</comment>
<keyword evidence="6" id="KW-0814">Transposable element</keyword>
<evidence type="ECO:0000256" key="2">
    <source>
        <dbReference type="ARBA" id="ARBA00010961"/>
    </source>
</evidence>
<dbReference type="InterPro" id="IPR001207">
    <property type="entry name" value="Transposase_mutator"/>
</dbReference>
<evidence type="ECO:0000313" key="7">
    <source>
        <dbReference type="EMBL" id="PCS23110.1"/>
    </source>
</evidence>
<gene>
    <name evidence="7" type="ORF">BTN49_1105</name>
</gene>
<sequence length="149" mass="17544">MLAVVDEYRESEVSWLEVLSQLISKGISISPERAISDGAFSFYNAARKHWPTTRHQRGWVHKTANVLKKVPKSVQSRIKEMLYTIWMAKIQQEAHKPFRQFETRYGVKYPKAAELLTKDKVEMQAFYDCHADHWTHIRTTNLRTTNHIE</sequence>
<dbReference type="PANTHER" id="PTHR33217">
    <property type="entry name" value="TRANSPOSASE FOR INSERTION SEQUENCE ELEMENT IS1081"/>
    <property type="match status" value="1"/>
</dbReference>